<sequence>MHCRDCPNGDGNGRHWIIRSSRQSQGQSVSQLQYFHFSICCLCFYKLSGRNSDARVVLNKKMWKNGEKRGTNG</sequence>
<keyword evidence="1" id="KW-1185">Reference proteome</keyword>
<dbReference type="WBParaSite" id="MBELARI_LOCUS20889">
    <property type="protein sequence ID" value="MBELARI_LOCUS20889"/>
    <property type="gene ID" value="MBELARI_LOCUS20889"/>
</dbReference>
<proteinExistence type="predicted"/>
<reference evidence="2" key="1">
    <citation type="submission" date="2024-02" db="UniProtKB">
        <authorList>
            <consortium name="WormBaseParasite"/>
        </authorList>
    </citation>
    <scope>IDENTIFICATION</scope>
</reference>
<evidence type="ECO:0000313" key="2">
    <source>
        <dbReference type="WBParaSite" id="MBELARI_LOCUS20889"/>
    </source>
</evidence>
<evidence type="ECO:0000313" key="1">
    <source>
        <dbReference type="Proteomes" id="UP000887575"/>
    </source>
</evidence>
<organism evidence="1 2">
    <name type="scientific">Mesorhabditis belari</name>
    <dbReference type="NCBI Taxonomy" id="2138241"/>
    <lineage>
        <taxon>Eukaryota</taxon>
        <taxon>Metazoa</taxon>
        <taxon>Ecdysozoa</taxon>
        <taxon>Nematoda</taxon>
        <taxon>Chromadorea</taxon>
        <taxon>Rhabditida</taxon>
        <taxon>Rhabditina</taxon>
        <taxon>Rhabditomorpha</taxon>
        <taxon>Rhabditoidea</taxon>
        <taxon>Rhabditidae</taxon>
        <taxon>Mesorhabditinae</taxon>
        <taxon>Mesorhabditis</taxon>
    </lineage>
</organism>
<name>A0AAF3F537_9BILA</name>
<dbReference type="AlphaFoldDB" id="A0AAF3F537"/>
<accession>A0AAF3F537</accession>
<dbReference type="Proteomes" id="UP000887575">
    <property type="component" value="Unassembled WGS sequence"/>
</dbReference>
<protein>
    <submittedName>
        <fullName evidence="2">Uncharacterized protein</fullName>
    </submittedName>
</protein>